<evidence type="ECO:0000256" key="9">
    <source>
        <dbReference type="PROSITE-ProRule" id="PRU10076"/>
    </source>
</evidence>
<protein>
    <recommendedName>
        <fullName evidence="9">Pyroglutamyl-peptidase I</fullName>
        <ecNumber evidence="9">3.4.19.3</ecNumber>
    </recommendedName>
</protein>
<dbReference type="NCBIfam" id="NF009676">
    <property type="entry name" value="PRK13197.1"/>
    <property type="match status" value="1"/>
</dbReference>
<dbReference type="EC" id="3.4.19.3" evidence="9"/>
<feature type="active site" evidence="9">
    <location>
        <position position="78"/>
    </location>
</feature>
<name>A0A0R2L5G3_9LACO</name>
<dbReference type="InterPro" id="IPR036440">
    <property type="entry name" value="Peptidase_C15-like_sf"/>
</dbReference>
<dbReference type="PROSITE" id="PS01333">
    <property type="entry name" value="PYRASE_GLU"/>
    <property type="match status" value="1"/>
</dbReference>
<evidence type="ECO:0000256" key="8">
    <source>
        <dbReference type="ARBA" id="ARBA00022807"/>
    </source>
</evidence>
<dbReference type="PRINTS" id="PR00706">
    <property type="entry name" value="PYROGLUPTASE"/>
</dbReference>
<keyword evidence="7" id="KW-0378">Hydrolase</keyword>
<accession>A0A0R2L5G3</accession>
<dbReference type="InterPro" id="IPR000816">
    <property type="entry name" value="Peptidase_C15"/>
</dbReference>
<dbReference type="Proteomes" id="UP000321429">
    <property type="component" value="Unassembled WGS sequence"/>
</dbReference>
<comment type="catalytic activity">
    <reaction evidence="1 9">
        <text>Release of an N-terminal pyroglutamyl group from a polypeptide, the second amino acid generally not being Pro.</text>
        <dbReference type="EC" id="3.4.19.3"/>
    </reaction>
</comment>
<dbReference type="InterPro" id="IPR033694">
    <property type="entry name" value="PGPEP1_Cys_AS"/>
</dbReference>
<dbReference type="Pfam" id="PF01470">
    <property type="entry name" value="Peptidase_C15"/>
    <property type="match status" value="1"/>
</dbReference>
<evidence type="ECO:0000256" key="5">
    <source>
        <dbReference type="ARBA" id="ARBA00022490"/>
    </source>
</evidence>
<proteinExistence type="inferred from homology"/>
<dbReference type="InterPro" id="IPR029762">
    <property type="entry name" value="PGP-I_bact-type"/>
</dbReference>
<dbReference type="RefSeq" id="WP_057811220.1">
    <property type="nucleotide sequence ID" value="NZ_BJUD01000009.1"/>
</dbReference>
<comment type="caution">
    <text evidence="12">The sequence shown here is derived from an EMBL/GenBank/DDBJ whole genome shotgun (WGS) entry which is preliminary data.</text>
</comment>
<dbReference type="OrthoDB" id="9779738at2"/>
<evidence type="ECO:0000256" key="1">
    <source>
        <dbReference type="ARBA" id="ARBA00001770"/>
    </source>
</evidence>
<evidence type="ECO:0000256" key="4">
    <source>
        <dbReference type="ARBA" id="ARBA00006641"/>
    </source>
</evidence>
<dbReference type="CDD" id="cd00501">
    <property type="entry name" value="Peptidase_C15"/>
    <property type="match status" value="1"/>
</dbReference>
<dbReference type="PIRSF" id="PIRSF015592">
    <property type="entry name" value="Prld-crbxl_pptds"/>
    <property type="match status" value="1"/>
</dbReference>
<dbReference type="GO" id="GO:0016920">
    <property type="term" value="F:pyroglutamyl-peptidase activity"/>
    <property type="evidence" value="ECO:0007669"/>
    <property type="project" value="UniProtKB-EC"/>
</dbReference>
<dbReference type="InterPro" id="IPR016125">
    <property type="entry name" value="Peptidase_C15-like"/>
</dbReference>
<keyword evidence="13" id="KW-1185">Reference proteome</keyword>
<dbReference type="SUPFAM" id="SSF53182">
    <property type="entry name" value="Pyrrolidone carboxyl peptidase (pyroglutamate aminopeptidase)"/>
    <property type="match status" value="1"/>
</dbReference>
<dbReference type="Gene3D" id="3.40.630.20">
    <property type="entry name" value="Peptidase C15, pyroglutamyl peptidase I-like"/>
    <property type="match status" value="1"/>
</dbReference>
<reference evidence="12 13" key="1">
    <citation type="journal article" date="2015" name="Genome Announc.">
        <title>Expanding the biotechnology potential of lactobacilli through comparative genomics of 213 strains and associated genera.</title>
        <authorList>
            <person name="Sun Z."/>
            <person name="Harris H.M."/>
            <person name="McCann A."/>
            <person name="Guo C."/>
            <person name="Argimon S."/>
            <person name="Zhang W."/>
            <person name="Yang X."/>
            <person name="Jeffery I.B."/>
            <person name="Cooney J.C."/>
            <person name="Kagawa T.F."/>
            <person name="Liu W."/>
            <person name="Song Y."/>
            <person name="Salvetti E."/>
            <person name="Wrobel A."/>
            <person name="Rasinkangas P."/>
            <person name="Parkhill J."/>
            <person name="Rea M.C."/>
            <person name="O'Sullivan O."/>
            <person name="Ritari J."/>
            <person name="Douillard F.P."/>
            <person name="Paul Ross R."/>
            <person name="Yang R."/>
            <person name="Briner A.E."/>
            <person name="Felis G.E."/>
            <person name="de Vos W.M."/>
            <person name="Barrangou R."/>
            <person name="Klaenhammer T.R."/>
            <person name="Caufield P.W."/>
            <person name="Cui Y."/>
            <person name="Zhang H."/>
            <person name="O'Toole P.W."/>
        </authorList>
    </citation>
    <scope>NUCLEOTIDE SEQUENCE [LARGE SCALE GENOMIC DNA]</scope>
    <source>
        <strain evidence="12 13">DSM 22696</strain>
    </source>
</reference>
<dbReference type="PANTHER" id="PTHR23402:SF1">
    <property type="entry name" value="PYROGLUTAMYL-PEPTIDASE I"/>
    <property type="match status" value="1"/>
</dbReference>
<evidence type="ECO:0000256" key="7">
    <source>
        <dbReference type="ARBA" id="ARBA00022801"/>
    </source>
</evidence>
<dbReference type="GO" id="GO:0005829">
    <property type="term" value="C:cytosol"/>
    <property type="evidence" value="ECO:0007669"/>
    <property type="project" value="InterPro"/>
</dbReference>
<organism evidence="12 13">
    <name type="scientific">Furfurilactobacillus siliginis</name>
    <dbReference type="NCBI Taxonomy" id="348151"/>
    <lineage>
        <taxon>Bacteria</taxon>
        <taxon>Bacillati</taxon>
        <taxon>Bacillota</taxon>
        <taxon>Bacilli</taxon>
        <taxon>Lactobacillales</taxon>
        <taxon>Lactobacillaceae</taxon>
        <taxon>Furfurilactobacillus</taxon>
    </lineage>
</organism>
<evidence type="ECO:0000256" key="10">
    <source>
        <dbReference type="PROSITE-ProRule" id="PRU10077"/>
    </source>
</evidence>
<comment type="subcellular location">
    <subcellularLocation>
        <location evidence="3">Cytoplasm</location>
    </subcellularLocation>
</comment>
<keyword evidence="8" id="KW-0788">Thiol protease</keyword>
<evidence type="ECO:0000256" key="3">
    <source>
        <dbReference type="ARBA" id="ARBA00004496"/>
    </source>
</evidence>
<dbReference type="GO" id="GO:0006508">
    <property type="term" value="P:proteolysis"/>
    <property type="evidence" value="ECO:0007669"/>
    <property type="project" value="UniProtKB-KW"/>
</dbReference>
<evidence type="ECO:0000256" key="2">
    <source>
        <dbReference type="ARBA" id="ARBA00002280"/>
    </source>
</evidence>
<dbReference type="EMBL" id="BJUD01000009">
    <property type="protein sequence ID" value="GEK28412.1"/>
    <property type="molecule type" value="Genomic_DNA"/>
</dbReference>
<dbReference type="FunFam" id="3.40.630.20:FF:000001">
    <property type="entry name" value="Pyrrolidone-carboxylate peptidase"/>
    <property type="match status" value="1"/>
</dbReference>
<dbReference type="InterPro" id="IPR033693">
    <property type="entry name" value="PGPEP1_Glu_AS"/>
</dbReference>
<reference evidence="11 14" key="2">
    <citation type="submission" date="2019-07" db="EMBL/GenBank/DDBJ databases">
        <title>Whole genome shotgun sequence of Lactobacillus siliginis NBRC 101315.</title>
        <authorList>
            <person name="Hosoyama A."/>
            <person name="Uohara A."/>
            <person name="Ohji S."/>
            <person name="Ichikawa N."/>
        </authorList>
    </citation>
    <scope>NUCLEOTIDE SEQUENCE [LARGE SCALE GENOMIC DNA]</scope>
    <source>
        <strain evidence="11 14">NBRC 101315</strain>
    </source>
</reference>
<keyword evidence="6" id="KW-0645">Protease</keyword>
<dbReference type="Proteomes" id="UP000051139">
    <property type="component" value="Unassembled WGS sequence"/>
</dbReference>
<evidence type="ECO:0000313" key="11">
    <source>
        <dbReference type="EMBL" id="GEK28412.1"/>
    </source>
</evidence>
<evidence type="ECO:0000256" key="6">
    <source>
        <dbReference type="ARBA" id="ARBA00022670"/>
    </source>
</evidence>
<comment type="similarity">
    <text evidence="4">Belongs to the peptidase C15 family.</text>
</comment>
<feature type="active site" evidence="10">
    <location>
        <position position="141"/>
    </location>
</feature>
<evidence type="ECO:0000313" key="14">
    <source>
        <dbReference type="Proteomes" id="UP000321429"/>
    </source>
</evidence>
<comment type="function">
    <text evidence="2">Removes 5-oxoproline from various penultimate amino acid residues except L-proline.</text>
</comment>
<dbReference type="PANTHER" id="PTHR23402">
    <property type="entry name" value="PROTEASE FAMILY C15 PYROGLUTAMYL-PEPTIDASE I-RELATED"/>
    <property type="match status" value="1"/>
</dbReference>
<dbReference type="PROSITE" id="PS01334">
    <property type="entry name" value="PYRASE_CYS"/>
    <property type="match status" value="1"/>
</dbReference>
<dbReference type="STRING" id="348151.IV55_GL000470"/>
<evidence type="ECO:0000313" key="13">
    <source>
        <dbReference type="Proteomes" id="UP000051139"/>
    </source>
</evidence>
<dbReference type="EMBL" id="JQCB01000013">
    <property type="protein sequence ID" value="KRN94700.1"/>
    <property type="molecule type" value="Genomic_DNA"/>
</dbReference>
<keyword evidence="5" id="KW-0963">Cytoplasm</keyword>
<sequence length="205" mass="21967">MKILVTGFDAFDGATINPAGEVVNQLPNTIAGVTVVKQIIPTIFAESGTVLHDAIVREQPDFLLNVGQAGGRFGITPERIAINLDDASRADNAGQQPRNQSIQSDGPDAYFTQLPVTEIVASIKALGIPSMVSTTAGTFVCNHVMYQAQFMRANEFPFIKAAGFIHIPFLPEQVTDQLSPSMALTDATKGITAAIQTIVTHHYDN</sequence>
<evidence type="ECO:0000313" key="12">
    <source>
        <dbReference type="EMBL" id="KRN94700.1"/>
    </source>
</evidence>
<gene>
    <name evidence="11" type="primary">pcp</name>
    <name evidence="12" type="ORF">IV55_GL000470</name>
    <name evidence="11" type="ORF">LSI01_07230</name>
</gene>
<dbReference type="NCBIfam" id="TIGR00504">
    <property type="entry name" value="pyro_pdase"/>
    <property type="match status" value="1"/>
</dbReference>
<dbReference type="AlphaFoldDB" id="A0A0R2L5G3"/>
<dbReference type="PATRIC" id="fig|348151.3.peg.478"/>